<feature type="transmembrane region" description="Helical" evidence="1">
    <location>
        <begin position="71"/>
        <end position="90"/>
    </location>
</feature>
<protein>
    <submittedName>
        <fullName evidence="2">Uncharacterized protein</fullName>
    </submittedName>
</protein>
<proteinExistence type="predicted"/>
<gene>
    <name evidence="2" type="ORF">BDW02DRAFT_565990</name>
</gene>
<evidence type="ECO:0000313" key="2">
    <source>
        <dbReference type="EMBL" id="KAF1837503.1"/>
    </source>
</evidence>
<reference evidence="2" key="1">
    <citation type="submission" date="2020-01" db="EMBL/GenBank/DDBJ databases">
        <authorList>
            <consortium name="DOE Joint Genome Institute"/>
            <person name="Haridas S."/>
            <person name="Albert R."/>
            <person name="Binder M."/>
            <person name="Bloem J."/>
            <person name="Labutti K."/>
            <person name="Salamov A."/>
            <person name="Andreopoulos B."/>
            <person name="Baker S.E."/>
            <person name="Barry K."/>
            <person name="Bills G."/>
            <person name="Bluhm B.H."/>
            <person name="Cannon C."/>
            <person name="Castanera R."/>
            <person name="Culley D.E."/>
            <person name="Daum C."/>
            <person name="Ezra D."/>
            <person name="Gonzalez J.B."/>
            <person name="Henrissat B."/>
            <person name="Kuo A."/>
            <person name="Liang C."/>
            <person name="Lipzen A."/>
            <person name="Lutzoni F."/>
            <person name="Magnuson J."/>
            <person name="Mondo S."/>
            <person name="Nolan M."/>
            <person name="Ohm R."/>
            <person name="Pangilinan J."/>
            <person name="Park H.-J."/>
            <person name="Ramirez L."/>
            <person name="Alfaro M."/>
            <person name="Sun H."/>
            <person name="Tritt A."/>
            <person name="Yoshinaga Y."/>
            <person name="Zwiers L.-H."/>
            <person name="Turgeon B.G."/>
            <person name="Goodwin S.B."/>
            <person name="Spatafora J.W."/>
            <person name="Crous P.W."/>
            <person name="Grigoriev I.V."/>
        </authorList>
    </citation>
    <scope>NUCLEOTIDE SEQUENCE</scope>
    <source>
        <strain evidence="2">P77</strain>
    </source>
</reference>
<evidence type="ECO:0000313" key="3">
    <source>
        <dbReference type="Proteomes" id="UP000800040"/>
    </source>
</evidence>
<keyword evidence="1" id="KW-1133">Transmembrane helix</keyword>
<keyword evidence="1" id="KW-0812">Transmembrane</keyword>
<dbReference type="EMBL" id="ML975261">
    <property type="protein sequence ID" value="KAF1837503.1"/>
    <property type="molecule type" value="Genomic_DNA"/>
</dbReference>
<name>A0A6A5KV43_9PLEO</name>
<organism evidence="2 3">
    <name type="scientific">Decorospora gaudefroyi</name>
    <dbReference type="NCBI Taxonomy" id="184978"/>
    <lineage>
        <taxon>Eukaryota</taxon>
        <taxon>Fungi</taxon>
        <taxon>Dikarya</taxon>
        <taxon>Ascomycota</taxon>
        <taxon>Pezizomycotina</taxon>
        <taxon>Dothideomycetes</taxon>
        <taxon>Pleosporomycetidae</taxon>
        <taxon>Pleosporales</taxon>
        <taxon>Pleosporineae</taxon>
        <taxon>Pleosporaceae</taxon>
        <taxon>Decorospora</taxon>
    </lineage>
</organism>
<sequence>MLLSCYRACATSSNPVLLGSFSIIGPDLTVPPAQLYQKRCEREDGAESGAMEASPLYSETITVGEYRPRRILFGCSPVLIVAINICLFVFPKSPRLIPKGSSSARLKSSSSLPDIDLPAGLGTLLSSLRSSPDFMLNYSEMVTVSRTFCQPTQYSVGMPTFV</sequence>
<dbReference type="Proteomes" id="UP000800040">
    <property type="component" value="Unassembled WGS sequence"/>
</dbReference>
<keyword evidence="3" id="KW-1185">Reference proteome</keyword>
<accession>A0A6A5KV43</accession>
<dbReference type="AlphaFoldDB" id="A0A6A5KV43"/>
<keyword evidence="1" id="KW-0472">Membrane</keyword>
<evidence type="ECO:0000256" key="1">
    <source>
        <dbReference type="SAM" id="Phobius"/>
    </source>
</evidence>